<dbReference type="PROSITE" id="PS50949">
    <property type="entry name" value="HTH_GNTR"/>
    <property type="match status" value="1"/>
</dbReference>
<dbReference type="GO" id="GO:0008483">
    <property type="term" value="F:transaminase activity"/>
    <property type="evidence" value="ECO:0007669"/>
    <property type="project" value="UniProtKB-KW"/>
</dbReference>
<dbReference type="PANTHER" id="PTHR46577:SF2">
    <property type="entry name" value="TRANSCRIPTIONAL REGULATORY PROTEIN"/>
    <property type="match status" value="1"/>
</dbReference>
<dbReference type="InterPro" id="IPR036390">
    <property type="entry name" value="WH_DNA-bd_sf"/>
</dbReference>
<comment type="caution">
    <text evidence="12">The sequence shown here is derived from an EMBL/GenBank/DDBJ whole genome shotgun (WGS) entry which is preliminary data.</text>
</comment>
<evidence type="ECO:0000256" key="1">
    <source>
        <dbReference type="ARBA" id="ARBA00001933"/>
    </source>
</evidence>
<dbReference type="InterPro" id="IPR015422">
    <property type="entry name" value="PyrdxlP-dep_Trfase_small"/>
</dbReference>
<accession>A0A8J2VMM6</accession>
<dbReference type="Gene3D" id="3.40.640.10">
    <property type="entry name" value="Type I PLP-dependent aspartate aminotransferase-like (Major domain)"/>
    <property type="match status" value="1"/>
</dbReference>
<keyword evidence="13" id="KW-1185">Reference proteome</keyword>
<dbReference type="PANTHER" id="PTHR46577">
    <property type="entry name" value="HTH-TYPE TRANSCRIPTIONAL REGULATORY PROTEIN GABR"/>
    <property type="match status" value="1"/>
</dbReference>
<keyword evidence="7" id="KW-0663">Pyridoxal phosphate</keyword>
<dbReference type="SMART" id="SM00345">
    <property type="entry name" value="HTH_GNTR"/>
    <property type="match status" value="1"/>
</dbReference>
<keyword evidence="9" id="KW-0238">DNA-binding</keyword>
<name>A0A8J2VMM6_9BACL</name>
<keyword evidence="6" id="KW-0808">Transferase</keyword>
<reference evidence="12" key="1">
    <citation type="journal article" date="2014" name="Int. J. Syst. Evol. Microbiol.">
        <title>Complete genome sequence of Corynebacterium casei LMG S-19264T (=DSM 44701T), isolated from a smear-ripened cheese.</title>
        <authorList>
            <consortium name="US DOE Joint Genome Institute (JGI-PGF)"/>
            <person name="Walter F."/>
            <person name="Albersmeier A."/>
            <person name="Kalinowski J."/>
            <person name="Ruckert C."/>
        </authorList>
    </citation>
    <scope>NUCLEOTIDE SEQUENCE</scope>
    <source>
        <strain evidence="12">CGMCC 1.15371</strain>
    </source>
</reference>
<dbReference type="Gene3D" id="1.10.10.10">
    <property type="entry name" value="Winged helix-like DNA-binding domain superfamily/Winged helix DNA-binding domain"/>
    <property type="match status" value="1"/>
</dbReference>
<dbReference type="Proteomes" id="UP000628775">
    <property type="component" value="Unassembled WGS sequence"/>
</dbReference>
<evidence type="ECO:0000256" key="2">
    <source>
        <dbReference type="ARBA" id="ARBA00005384"/>
    </source>
</evidence>
<dbReference type="RefSeq" id="WP_188689923.1">
    <property type="nucleotide sequence ID" value="NZ_BMIR01000003.1"/>
</dbReference>
<evidence type="ECO:0000256" key="4">
    <source>
        <dbReference type="ARBA" id="ARBA00011738"/>
    </source>
</evidence>
<reference evidence="12" key="2">
    <citation type="submission" date="2020-09" db="EMBL/GenBank/DDBJ databases">
        <authorList>
            <person name="Sun Q."/>
            <person name="Zhou Y."/>
        </authorList>
    </citation>
    <scope>NUCLEOTIDE SEQUENCE</scope>
    <source>
        <strain evidence="12">CGMCC 1.15371</strain>
    </source>
</reference>
<evidence type="ECO:0000256" key="3">
    <source>
        <dbReference type="ARBA" id="ARBA00007441"/>
    </source>
</evidence>
<dbReference type="Pfam" id="PF00155">
    <property type="entry name" value="Aminotran_1_2"/>
    <property type="match status" value="1"/>
</dbReference>
<feature type="domain" description="HTH gntR-type" evidence="11">
    <location>
        <begin position="11"/>
        <end position="79"/>
    </location>
</feature>
<dbReference type="AlphaFoldDB" id="A0A8J2VMM6"/>
<dbReference type="InterPro" id="IPR015424">
    <property type="entry name" value="PyrdxlP-dep_Trfase"/>
</dbReference>
<dbReference type="GO" id="GO:0003677">
    <property type="term" value="F:DNA binding"/>
    <property type="evidence" value="ECO:0007669"/>
    <property type="project" value="UniProtKB-KW"/>
</dbReference>
<evidence type="ECO:0000313" key="13">
    <source>
        <dbReference type="Proteomes" id="UP000628775"/>
    </source>
</evidence>
<dbReference type="FunFam" id="3.40.640.10:FF:000053">
    <property type="entry name" value="Aminotransferase, class I"/>
    <property type="match status" value="1"/>
</dbReference>
<dbReference type="GO" id="GO:0003700">
    <property type="term" value="F:DNA-binding transcription factor activity"/>
    <property type="evidence" value="ECO:0007669"/>
    <property type="project" value="InterPro"/>
</dbReference>
<dbReference type="Gene3D" id="3.90.1150.10">
    <property type="entry name" value="Aspartate Aminotransferase, domain 1"/>
    <property type="match status" value="1"/>
</dbReference>
<dbReference type="CDD" id="cd00609">
    <property type="entry name" value="AAT_like"/>
    <property type="match status" value="1"/>
</dbReference>
<comment type="cofactor">
    <cofactor evidence="1">
        <name>pyridoxal 5'-phosphate</name>
        <dbReference type="ChEBI" id="CHEBI:597326"/>
    </cofactor>
</comment>
<dbReference type="SUPFAM" id="SSF46785">
    <property type="entry name" value="Winged helix' DNA-binding domain"/>
    <property type="match status" value="1"/>
</dbReference>
<keyword evidence="8" id="KW-0805">Transcription regulation</keyword>
<evidence type="ECO:0000313" key="12">
    <source>
        <dbReference type="EMBL" id="GGE33010.1"/>
    </source>
</evidence>
<dbReference type="InterPro" id="IPR051446">
    <property type="entry name" value="HTH_trans_reg/aminotransferase"/>
</dbReference>
<evidence type="ECO:0000256" key="8">
    <source>
        <dbReference type="ARBA" id="ARBA00023015"/>
    </source>
</evidence>
<dbReference type="InterPro" id="IPR004839">
    <property type="entry name" value="Aminotransferase_I/II_large"/>
</dbReference>
<dbReference type="InterPro" id="IPR015421">
    <property type="entry name" value="PyrdxlP-dep_Trfase_major"/>
</dbReference>
<dbReference type="CDD" id="cd07377">
    <property type="entry name" value="WHTH_GntR"/>
    <property type="match status" value="1"/>
</dbReference>
<evidence type="ECO:0000259" key="11">
    <source>
        <dbReference type="PROSITE" id="PS50949"/>
    </source>
</evidence>
<protein>
    <submittedName>
        <fullName evidence="12">GntR family transcriptional regulator</fullName>
    </submittedName>
</protein>
<dbReference type="InterPro" id="IPR036388">
    <property type="entry name" value="WH-like_DNA-bd_sf"/>
</dbReference>
<proteinExistence type="inferred from homology"/>
<dbReference type="EMBL" id="BMIR01000003">
    <property type="protein sequence ID" value="GGE33010.1"/>
    <property type="molecule type" value="Genomic_DNA"/>
</dbReference>
<evidence type="ECO:0000256" key="9">
    <source>
        <dbReference type="ARBA" id="ARBA00023125"/>
    </source>
</evidence>
<dbReference type="SUPFAM" id="SSF53383">
    <property type="entry name" value="PLP-dependent transferases"/>
    <property type="match status" value="1"/>
</dbReference>
<organism evidence="12 13">
    <name type="scientific">Pullulanibacillus camelliae</name>
    <dbReference type="NCBI Taxonomy" id="1707096"/>
    <lineage>
        <taxon>Bacteria</taxon>
        <taxon>Bacillati</taxon>
        <taxon>Bacillota</taxon>
        <taxon>Bacilli</taxon>
        <taxon>Bacillales</taxon>
        <taxon>Sporolactobacillaceae</taxon>
        <taxon>Pullulanibacillus</taxon>
    </lineage>
</organism>
<comment type="similarity">
    <text evidence="2">In the C-terminal section; belongs to the class-I pyridoxal-phosphate-dependent aminotransferase family.</text>
</comment>
<dbReference type="GO" id="GO:0030170">
    <property type="term" value="F:pyridoxal phosphate binding"/>
    <property type="evidence" value="ECO:0007669"/>
    <property type="project" value="InterPro"/>
</dbReference>
<dbReference type="InterPro" id="IPR000524">
    <property type="entry name" value="Tscrpt_reg_HTH_GntR"/>
</dbReference>
<keyword evidence="10" id="KW-0804">Transcription</keyword>
<evidence type="ECO:0000256" key="7">
    <source>
        <dbReference type="ARBA" id="ARBA00022898"/>
    </source>
</evidence>
<evidence type="ECO:0000256" key="6">
    <source>
        <dbReference type="ARBA" id="ARBA00022679"/>
    </source>
</evidence>
<dbReference type="Pfam" id="PF00392">
    <property type="entry name" value="GntR"/>
    <property type="match status" value="1"/>
</dbReference>
<comment type="similarity">
    <text evidence="3">Belongs to the class-I pyridoxal-phosphate-dependent aminotransferase family.</text>
</comment>
<evidence type="ECO:0000256" key="10">
    <source>
        <dbReference type="ARBA" id="ARBA00023163"/>
    </source>
</evidence>
<evidence type="ECO:0000256" key="5">
    <source>
        <dbReference type="ARBA" id="ARBA00022576"/>
    </source>
</evidence>
<sequence>MRLAINKHASTPVYIQIKDALKEQILSGKLPAGFILPPERRFANINDVSRSTVIKAYDELKALGLVVSYRGKGTIVAEKSEPEKTHEESHVFPLSWHPLFEKKINDINDTVSDPMNTSHQHDVISFAAGIGDPSLFPLQQIEGMQKNLNQAERLNFTAVEGYYPLRERLSQWMSVRGISASPKDIMILSGSMQGIDFTARTFLSPGDAVIVEEPTFLQAIQCFKAAGAKIIGIPLDRHGLRTDILEAQLARYKPKFIYTIPTFHNPTGTVMSMERRLALLNLAYKFQVPILEDDPYGELYFSNDKPLALHALDRHGYVIYLSTFSKVLFPGMRVGWLIAPEPVLKKFAILKQITDLQANTPAQLVLNQFLREEGMEQHLHQLLPIYKGRRDMMLSVIEQGEGLIPVDIPQGGFYLWCRIPPSVSQKELFSLCRDKGVSYLPGNLFFPQQSEGEHFIRLNYTYVSQESIKKGIGLLLEAIAQLDQKSDNRNIKEESTPIV</sequence>
<keyword evidence="5" id="KW-0032">Aminotransferase</keyword>
<comment type="subunit">
    <text evidence="4">Homodimer.</text>
</comment>
<gene>
    <name evidence="12" type="ORF">GCM10011391_09550</name>
</gene>